<evidence type="ECO:0000313" key="4">
    <source>
        <dbReference type="Proteomes" id="UP000283210"/>
    </source>
</evidence>
<keyword evidence="2" id="KW-0732">Signal</keyword>
<evidence type="ECO:0000313" key="3">
    <source>
        <dbReference type="EMBL" id="RVE59201.1"/>
    </source>
</evidence>
<organism evidence="3 4">
    <name type="scientific">Oryzias javanicus</name>
    <name type="common">Javanese ricefish</name>
    <name type="synonym">Aplocheilus javanicus</name>
    <dbReference type="NCBI Taxonomy" id="123683"/>
    <lineage>
        <taxon>Eukaryota</taxon>
        <taxon>Metazoa</taxon>
        <taxon>Chordata</taxon>
        <taxon>Craniata</taxon>
        <taxon>Vertebrata</taxon>
        <taxon>Euteleostomi</taxon>
        <taxon>Actinopterygii</taxon>
        <taxon>Neopterygii</taxon>
        <taxon>Teleostei</taxon>
        <taxon>Neoteleostei</taxon>
        <taxon>Acanthomorphata</taxon>
        <taxon>Ovalentaria</taxon>
        <taxon>Atherinomorphae</taxon>
        <taxon>Beloniformes</taxon>
        <taxon>Adrianichthyidae</taxon>
        <taxon>Oryziinae</taxon>
        <taxon>Oryzias</taxon>
    </lineage>
</organism>
<feature type="signal peptide" evidence="2">
    <location>
        <begin position="1"/>
        <end position="28"/>
    </location>
</feature>
<keyword evidence="1" id="KW-1133">Transmembrane helix</keyword>
<evidence type="ECO:0008006" key="5">
    <source>
        <dbReference type="Google" id="ProtNLM"/>
    </source>
</evidence>
<proteinExistence type="predicted"/>
<keyword evidence="4" id="KW-1185">Reference proteome</keyword>
<dbReference type="EMBL" id="CM012455">
    <property type="protein sequence ID" value="RVE59201.1"/>
    <property type="molecule type" value="Genomic_DNA"/>
</dbReference>
<dbReference type="InterPro" id="IPR029395">
    <property type="entry name" value="DUF4514"/>
</dbReference>
<reference evidence="3 4" key="2">
    <citation type="submission" date="2019-01" db="EMBL/GenBank/DDBJ databases">
        <title>A chromosome length genome reference of the Java medaka (oryzias javanicus).</title>
        <authorList>
            <person name="Herpin A."/>
            <person name="Takehana Y."/>
            <person name="Naruse K."/>
            <person name="Ansai S."/>
            <person name="Kawaguchi M."/>
        </authorList>
    </citation>
    <scope>NUCLEOTIDE SEQUENCE [LARGE SCALE GENOMIC DNA]</scope>
    <source>
        <strain evidence="3">RS831</strain>
        <tissue evidence="3">Whole body</tissue>
    </source>
</reference>
<keyword evidence="1" id="KW-0812">Transmembrane</keyword>
<evidence type="ECO:0000256" key="2">
    <source>
        <dbReference type="SAM" id="SignalP"/>
    </source>
</evidence>
<dbReference type="AlphaFoldDB" id="A0A3S2LQW6"/>
<gene>
    <name evidence="3" type="ORF">OJAV_G00186200</name>
</gene>
<name>A0A3S2LQW6_ORYJA</name>
<evidence type="ECO:0000256" key="1">
    <source>
        <dbReference type="SAM" id="Phobius"/>
    </source>
</evidence>
<sequence>MDALHTRVRPLALLWAVLLTESAVTAEGADPGQGFDLRYILIGGGIGLFFAAVFLASKIYMIRRQILDVCSGCGLHKSSELHMGVLSHASQSEHPMEMASNGT</sequence>
<dbReference type="OrthoDB" id="10326407at2759"/>
<dbReference type="Proteomes" id="UP000283210">
    <property type="component" value="Chromosome 19"/>
</dbReference>
<dbReference type="Pfam" id="PF14986">
    <property type="entry name" value="DUF4514"/>
    <property type="match status" value="1"/>
</dbReference>
<feature type="transmembrane region" description="Helical" evidence="1">
    <location>
        <begin position="38"/>
        <end position="56"/>
    </location>
</feature>
<keyword evidence="1" id="KW-0472">Membrane</keyword>
<feature type="chain" id="PRO_5018592453" description="FXYD domain-containing ion transport regulator" evidence="2">
    <location>
        <begin position="29"/>
        <end position="103"/>
    </location>
</feature>
<accession>A0A3S2LQW6</accession>
<protein>
    <recommendedName>
        <fullName evidence="5">FXYD domain-containing ion transport regulator</fullName>
    </recommendedName>
</protein>
<reference evidence="3 4" key="1">
    <citation type="submission" date="2018-11" db="EMBL/GenBank/DDBJ databases">
        <authorList>
            <person name="Lopez-Roques C."/>
            <person name="Donnadieu C."/>
            <person name="Bouchez O."/>
            <person name="Klopp C."/>
            <person name="Cabau C."/>
            <person name="Zahm M."/>
        </authorList>
    </citation>
    <scope>NUCLEOTIDE SEQUENCE [LARGE SCALE GENOMIC DNA]</scope>
    <source>
        <strain evidence="3">RS831</strain>
        <tissue evidence="3">Whole body</tissue>
    </source>
</reference>